<accession>A0A1B1AGY7</accession>
<name>A0A1B1AGY7_9PROT</name>
<reference evidence="2 3" key="1">
    <citation type="submission" date="2015-11" db="EMBL/GenBank/DDBJ databases">
        <title>Whole-Genome Sequence of Candidatus Oderbacter manganicum from the National Park Lower Oder Valley, Germany.</title>
        <authorList>
            <person name="Braun B."/>
            <person name="Liere K."/>
            <person name="Szewzyk U."/>
        </authorList>
    </citation>
    <scope>NUCLEOTIDE SEQUENCE [LARGE SCALE GENOMIC DNA]</scope>
    <source>
        <strain evidence="2 3">OTSz_A_272</strain>
    </source>
</reference>
<dbReference type="Proteomes" id="UP000092498">
    <property type="component" value="Chromosome"/>
</dbReference>
<dbReference type="AlphaFoldDB" id="A0A1B1AGY7"/>
<dbReference type="InterPro" id="IPR036913">
    <property type="entry name" value="YegP-like_sf"/>
</dbReference>
<evidence type="ECO:0000313" key="3">
    <source>
        <dbReference type="Proteomes" id="UP000092498"/>
    </source>
</evidence>
<dbReference type="EMBL" id="CP013244">
    <property type="protein sequence ID" value="ANP45815.1"/>
    <property type="molecule type" value="Genomic_DNA"/>
</dbReference>
<organism evidence="2 3">
    <name type="scientific">Candidatus Viadribacter manganicus</name>
    <dbReference type="NCBI Taxonomy" id="1759059"/>
    <lineage>
        <taxon>Bacteria</taxon>
        <taxon>Pseudomonadati</taxon>
        <taxon>Pseudomonadota</taxon>
        <taxon>Alphaproteobacteria</taxon>
        <taxon>Hyphomonadales</taxon>
        <taxon>Hyphomonadaceae</taxon>
        <taxon>Candidatus Viadribacter</taxon>
    </lineage>
</organism>
<proteinExistence type="predicted"/>
<dbReference type="InterPro" id="IPR010879">
    <property type="entry name" value="DUF1508"/>
</dbReference>
<feature type="domain" description="DUF1508" evidence="1">
    <location>
        <begin position="8"/>
        <end position="46"/>
    </location>
</feature>
<keyword evidence="3" id="KW-1185">Reference proteome</keyword>
<evidence type="ECO:0000313" key="2">
    <source>
        <dbReference type="EMBL" id="ANP45815.1"/>
    </source>
</evidence>
<dbReference type="Gene3D" id="3.30.160.160">
    <property type="entry name" value="YegP-like"/>
    <property type="match status" value="1"/>
</dbReference>
<sequence>MHFLVTRDAAGFWHWKLLMTDLSTIAGSVLAYATRVACEDGIDLVRITNNGTPIRYTPQDIAE</sequence>
<dbReference type="SUPFAM" id="SSF160113">
    <property type="entry name" value="YegP-like"/>
    <property type="match status" value="1"/>
</dbReference>
<protein>
    <recommendedName>
        <fullName evidence="1">DUF1508 domain-containing protein</fullName>
    </recommendedName>
</protein>
<dbReference type="InParanoid" id="A0A1B1AGY7"/>
<dbReference type="Pfam" id="PF07411">
    <property type="entry name" value="DUF1508"/>
    <property type="match status" value="1"/>
</dbReference>
<dbReference type="KEGG" id="cbot:ATE48_07700"/>
<evidence type="ECO:0000259" key="1">
    <source>
        <dbReference type="Pfam" id="PF07411"/>
    </source>
</evidence>
<gene>
    <name evidence="2" type="ORF">ATE48_07700</name>
</gene>